<proteinExistence type="predicted"/>
<protein>
    <submittedName>
        <fullName evidence="2">Uncharacterized protein</fullName>
    </submittedName>
</protein>
<dbReference type="InParanoid" id="A0A2R5GZ92"/>
<evidence type="ECO:0000313" key="2">
    <source>
        <dbReference type="EMBL" id="GBG34073.1"/>
    </source>
</evidence>
<feature type="compositionally biased region" description="Gly residues" evidence="1">
    <location>
        <begin position="98"/>
        <end position="114"/>
    </location>
</feature>
<accession>A0A2R5GZ92</accession>
<evidence type="ECO:0000256" key="1">
    <source>
        <dbReference type="SAM" id="MobiDB-lite"/>
    </source>
</evidence>
<comment type="caution">
    <text evidence="2">The sequence shown here is derived from an EMBL/GenBank/DDBJ whole genome shotgun (WGS) entry which is preliminary data.</text>
</comment>
<evidence type="ECO:0000313" key="3">
    <source>
        <dbReference type="Proteomes" id="UP000241890"/>
    </source>
</evidence>
<sequence>MSEASIDYIFTELVQLKANIVEVISDHSHLSSWKIVEVDALDVYAYFRLLLKASKGSRLTLDSAILDRLGRNANLNVAGSPWRAIYDQIVAARAGTATGSGAGATAGATAGVGRGTTTRQVSAGQPGSVAADVSGGGAAGPAPSDGSDEARLNFLRQTLPLDDSVFPYYGGMKDLLWEDSDAYGHLMSVNTGGLEQLIAVKTPEVDPYRERDDETEQEEMRLLQAFTNEIEVYETLRPLWGSRHVPWFLYGGRHLFSDFIVATTWEGQTLKSHFRKPSQYTKAVVDKARETLLMVHGLGVALRVDEPEDLASTFVMDDHGEVRLTRFRNATIKATPVELAQDVQDFNKHFLQE</sequence>
<name>A0A2R5GZ92_9STRA</name>
<dbReference type="Proteomes" id="UP000241890">
    <property type="component" value="Unassembled WGS sequence"/>
</dbReference>
<keyword evidence="3" id="KW-1185">Reference proteome</keyword>
<reference evidence="2 3" key="1">
    <citation type="submission" date="2017-12" db="EMBL/GenBank/DDBJ databases">
        <title>Sequencing, de novo assembly and annotation of complete genome of a new Thraustochytrid species, strain FCC1311.</title>
        <authorList>
            <person name="Sedici K."/>
            <person name="Godart F."/>
            <person name="Aiese Cigliano R."/>
            <person name="Sanseverino W."/>
            <person name="Barakat M."/>
            <person name="Ortet P."/>
            <person name="Marechal E."/>
            <person name="Cagnac O."/>
            <person name="Amato A."/>
        </authorList>
    </citation>
    <scope>NUCLEOTIDE SEQUENCE [LARGE SCALE GENOMIC DNA]</scope>
</reference>
<feature type="region of interest" description="Disordered" evidence="1">
    <location>
        <begin position="98"/>
        <end position="149"/>
    </location>
</feature>
<gene>
    <name evidence="2" type="ORF">FCC1311_102962</name>
</gene>
<dbReference type="AlphaFoldDB" id="A0A2R5GZ92"/>
<dbReference type="EMBL" id="BEYU01000179">
    <property type="protein sequence ID" value="GBG34073.1"/>
    <property type="molecule type" value="Genomic_DNA"/>
</dbReference>
<organism evidence="2 3">
    <name type="scientific">Hondaea fermentalgiana</name>
    <dbReference type="NCBI Taxonomy" id="2315210"/>
    <lineage>
        <taxon>Eukaryota</taxon>
        <taxon>Sar</taxon>
        <taxon>Stramenopiles</taxon>
        <taxon>Bigyra</taxon>
        <taxon>Labyrinthulomycetes</taxon>
        <taxon>Thraustochytrida</taxon>
        <taxon>Thraustochytriidae</taxon>
        <taxon>Hondaea</taxon>
    </lineage>
</organism>